<accession>A0A9X1B9V9</accession>
<dbReference type="AlphaFoldDB" id="A0A9X1B9V9"/>
<dbReference type="NCBIfam" id="NF033550">
    <property type="entry name" value="transpos_ISL3"/>
    <property type="match status" value="1"/>
</dbReference>
<reference evidence="2 3" key="1">
    <citation type="journal article" date="2020" name="Microorganisms">
        <title>Osmotic Adaptation and Compatible Solute Biosynthesis of Phototrophic Bacteria as Revealed from Genome Analyses.</title>
        <authorList>
            <person name="Imhoff J.F."/>
            <person name="Rahn T."/>
            <person name="Kunzel S."/>
            <person name="Keller A."/>
            <person name="Neulinger S.C."/>
        </authorList>
    </citation>
    <scope>NUCLEOTIDE SEQUENCE [LARGE SCALE GENOMIC DNA]</scope>
    <source>
        <strain evidence="2 3">DSM 21303</strain>
    </source>
</reference>
<feature type="domain" description="Transposase IS204/IS1001/IS1096/IS1165 DDE" evidence="1">
    <location>
        <begin position="47"/>
        <end position="292"/>
    </location>
</feature>
<proteinExistence type="predicted"/>
<protein>
    <recommendedName>
        <fullName evidence="1">Transposase IS204/IS1001/IS1096/IS1165 DDE domain-containing protein</fullName>
    </recommendedName>
</protein>
<dbReference type="Pfam" id="PF01610">
    <property type="entry name" value="DDE_Tnp_ISL3"/>
    <property type="match status" value="1"/>
</dbReference>
<gene>
    <name evidence="2" type="ORF">CKO25_17220</name>
</gene>
<dbReference type="PANTHER" id="PTHR33498:SF1">
    <property type="entry name" value="TRANSPOSASE FOR INSERTION SEQUENCE ELEMENT IS1557"/>
    <property type="match status" value="1"/>
</dbReference>
<keyword evidence="3" id="KW-1185">Reference proteome</keyword>
<dbReference type="Proteomes" id="UP001138802">
    <property type="component" value="Unassembled WGS sequence"/>
</dbReference>
<dbReference type="EMBL" id="NRSD01000023">
    <property type="protein sequence ID" value="MBK1646354.1"/>
    <property type="molecule type" value="Genomic_DNA"/>
</dbReference>
<comment type="caution">
    <text evidence="2">The sequence shown here is derived from an EMBL/GenBank/DDBJ whole genome shotgun (WGS) entry which is preliminary data.</text>
</comment>
<evidence type="ECO:0000313" key="3">
    <source>
        <dbReference type="Proteomes" id="UP001138802"/>
    </source>
</evidence>
<evidence type="ECO:0000259" key="1">
    <source>
        <dbReference type="Pfam" id="PF01610"/>
    </source>
</evidence>
<dbReference type="InterPro" id="IPR047951">
    <property type="entry name" value="Transpos_ISL3"/>
</dbReference>
<evidence type="ECO:0000313" key="2">
    <source>
        <dbReference type="EMBL" id="MBK1646354.1"/>
    </source>
</evidence>
<name>A0A9X1B9V9_9GAMM</name>
<dbReference type="InterPro" id="IPR002560">
    <property type="entry name" value="Transposase_DDE"/>
</dbReference>
<sequence>MLLELINSTLEDVSRKQAIGVDALQCILDRQISATIDWNPIQNLEVVGIDEIALKTGHRDVVVVVSAYINGMLQVIGLLSERTKAAVKAFFNCIPNRLRRTVKVICTDLYAGFIGAAKAVFGKRVLICADRFHIARLYRDSFETLRKREWKRLRRTLTKSTLDQFKNVHWLLCHRRADLTDDERRILNRLFVHSPQIKDAHDACEALTVIYERPLSTGQGKRQIRRWMRQVSNRGIRCFDRFLGTLRTHFAEITNYFFNRQTSGFVEGLNNQLKVLKRRCYGITNLAHLYQRVCLDLNGYARFGVEPI</sequence>
<organism evidence="2 3">
    <name type="scientific">Thiocapsa imhoffii</name>
    <dbReference type="NCBI Taxonomy" id="382777"/>
    <lineage>
        <taxon>Bacteria</taxon>
        <taxon>Pseudomonadati</taxon>
        <taxon>Pseudomonadota</taxon>
        <taxon>Gammaproteobacteria</taxon>
        <taxon>Chromatiales</taxon>
        <taxon>Chromatiaceae</taxon>
        <taxon>Thiocapsa</taxon>
    </lineage>
</organism>
<dbReference type="PANTHER" id="PTHR33498">
    <property type="entry name" value="TRANSPOSASE FOR INSERTION SEQUENCE ELEMENT IS1557"/>
    <property type="match status" value="1"/>
</dbReference>